<dbReference type="EMBL" id="JASUXU010000024">
    <property type="protein sequence ID" value="KAK0320665.1"/>
    <property type="molecule type" value="Genomic_DNA"/>
</dbReference>
<dbReference type="Proteomes" id="UP001175353">
    <property type="component" value="Unassembled WGS sequence"/>
</dbReference>
<dbReference type="Proteomes" id="UP001168146">
    <property type="component" value="Unassembled WGS sequence"/>
</dbReference>
<dbReference type="InterPro" id="IPR012479">
    <property type="entry name" value="SAP30BP"/>
</dbReference>
<gene>
    <name evidence="2" type="ORF">LTR82_008378</name>
    <name evidence="3" type="ORF">LTR91_006583</name>
</gene>
<feature type="compositionally biased region" description="Polar residues" evidence="1">
    <location>
        <begin position="36"/>
        <end position="49"/>
    </location>
</feature>
<accession>A0AAN6QWM1</accession>
<feature type="region of interest" description="Disordered" evidence="1">
    <location>
        <begin position="1"/>
        <end position="140"/>
    </location>
</feature>
<evidence type="ECO:0000256" key="1">
    <source>
        <dbReference type="SAM" id="MobiDB-lite"/>
    </source>
</evidence>
<dbReference type="GO" id="GO:0006355">
    <property type="term" value="P:regulation of DNA-templated transcription"/>
    <property type="evidence" value="ECO:0007669"/>
    <property type="project" value="InterPro"/>
</dbReference>
<keyword evidence="4" id="KW-1185">Reference proteome</keyword>
<dbReference type="EMBL" id="JAUJLE010000045">
    <property type="protein sequence ID" value="KAK0997616.1"/>
    <property type="molecule type" value="Genomic_DNA"/>
</dbReference>
<protein>
    <submittedName>
        <fullName evidence="3">Uncharacterized protein</fullName>
    </submittedName>
</protein>
<organism evidence="3 4">
    <name type="scientific">Friedmanniomyces endolithicus</name>
    <dbReference type="NCBI Taxonomy" id="329885"/>
    <lineage>
        <taxon>Eukaryota</taxon>
        <taxon>Fungi</taxon>
        <taxon>Dikarya</taxon>
        <taxon>Ascomycota</taxon>
        <taxon>Pezizomycotina</taxon>
        <taxon>Dothideomycetes</taxon>
        <taxon>Dothideomycetidae</taxon>
        <taxon>Mycosphaerellales</taxon>
        <taxon>Teratosphaeriaceae</taxon>
        <taxon>Friedmanniomyces</taxon>
    </lineage>
</organism>
<evidence type="ECO:0000313" key="2">
    <source>
        <dbReference type="EMBL" id="KAK0320665.1"/>
    </source>
</evidence>
<feature type="compositionally biased region" description="Polar residues" evidence="1">
    <location>
        <begin position="105"/>
        <end position="115"/>
    </location>
</feature>
<feature type="region of interest" description="Disordered" evidence="1">
    <location>
        <begin position="254"/>
        <end position="298"/>
    </location>
</feature>
<feature type="compositionally biased region" description="Low complexity" evidence="1">
    <location>
        <begin position="72"/>
        <end position="97"/>
    </location>
</feature>
<reference evidence="3" key="2">
    <citation type="submission" date="2023-06" db="EMBL/GenBank/DDBJ databases">
        <title>Black Yeasts Isolated from many extreme environments.</title>
        <authorList>
            <person name="Coleine C."/>
            <person name="Stajich J.E."/>
            <person name="Selbmann L."/>
        </authorList>
    </citation>
    <scope>NUCLEOTIDE SEQUENCE</scope>
    <source>
        <strain evidence="3">CCFEE 5200</strain>
    </source>
</reference>
<proteinExistence type="predicted"/>
<name>A0AAN6QWM1_9PEZI</name>
<dbReference type="Pfam" id="PF07818">
    <property type="entry name" value="HCNGP"/>
    <property type="match status" value="1"/>
</dbReference>
<sequence>MTALVNYASSDGEDDDNDIQPEKPAKIAKLGEDQGPLQSANATVNTRHATQAAPRVDEPVIPASEMVPSINPILGPSQGPSIPSQSPLPSALTSSTPSSPPQSPYTATRLQTRSLTLPPAPNFDIPPSPSPPHPGTPAHAALSATTKKFTRFLELKTQGVHLNARLLDSVALRNPGVGSQLRGFAGITTGECYASAIALGFGSEGVDEGGWRGGVPVTWPEECYVEALVEGNKRREKLRLAGRGGVEFVAAAAGAGAGAGRDRPREGSGSVSGSAAGTPAGGVAGGGGGGKKRGVGKR</sequence>
<feature type="compositionally biased region" description="Low complexity" evidence="1">
    <location>
        <begin position="267"/>
        <end position="278"/>
    </location>
</feature>
<feature type="compositionally biased region" description="Gly residues" evidence="1">
    <location>
        <begin position="279"/>
        <end position="289"/>
    </location>
</feature>
<comment type="caution">
    <text evidence="3">The sequence shown here is derived from an EMBL/GenBank/DDBJ whole genome shotgun (WGS) entry which is preliminary data.</text>
</comment>
<evidence type="ECO:0000313" key="3">
    <source>
        <dbReference type="EMBL" id="KAK0997616.1"/>
    </source>
</evidence>
<feature type="compositionally biased region" description="Pro residues" evidence="1">
    <location>
        <begin position="118"/>
        <end position="135"/>
    </location>
</feature>
<evidence type="ECO:0000313" key="4">
    <source>
        <dbReference type="Proteomes" id="UP001175353"/>
    </source>
</evidence>
<dbReference type="AlphaFoldDB" id="A0AAN6QWM1"/>
<feature type="compositionally biased region" description="Basic and acidic residues" evidence="1">
    <location>
        <begin position="20"/>
        <end position="32"/>
    </location>
</feature>
<reference evidence="2" key="1">
    <citation type="submission" date="2021-12" db="EMBL/GenBank/DDBJ databases">
        <title>Black yeast isolated from Biological Soil Crust.</title>
        <authorList>
            <person name="Kurbessoian T."/>
        </authorList>
    </citation>
    <scope>NUCLEOTIDE SEQUENCE</scope>
    <source>
        <strain evidence="2">CCFEE 5208</strain>
    </source>
</reference>